<dbReference type="Gene3D" id="3.90.930.1">
    <property type="match status" value="1"/>
</dbReference>
<evidence type="ECO:0008006" key="3">
    <source>
        <dbReference type="Google" id="ProtNLM"/>
    </source>
</evidence>
<accession>A0A255Z805</accession>
<gene>
    <name evidence="1" type="ORF">CHU92_07925</name>
</gene>
<dbReference type="OrthoDB" id="1223552at2"/>
<organism evidence="1 2">
    <name type="scientific">Flavobacterium cyanobacteriorum</name>
    <dbReference type="NCBI Taxonomy" id="2022802"/>
    <lineage>
        <taxon>Bacteria</taxon>
        <taxon>Pseudomonadati</taxon>
        <taxon>Bacteroidota</taxon>
        <taxon>Flavobacteriia</taxon>
        <taxon>Flavobacteriales</taxon>
        <taxon>Flavobacteriaceae</taxon>
        <taxon>Flavobacterium</taxon>
    </lineage>
</organism>
<name>A0A255Z805_9FLAO</name>
<dbReference type="AlphaFoldDB" id="A0A255Z805"/>
<comment type="caution">
    <text evidence="1">The sequence shown here is derived from an EMBL/GenBank/DDBJ whole genome shotgun (WGS) entry which is preliminary data.</text>
</comment>
<proteinExistence type="predicted"/>
<protein>
    <recommendedName>
        <fullName evidence="3">Membrane-binding protein</fullName>
    </recommendedName>
</protein>
<dbReference type="Proteomes" id="UP000216605">
    <property type="component" value="Unassembled WGS sequence"/>
</dbReference>
<dbReference type="EMBL" id="NOXV01000252">
    <property type="protein sequence ID" value="OYQ37579.1"/>
    <property type="molecule type" value="Genomic_DNA"/>
</dbReference>
<sequence>MKQIQLLILVILLTSFTEKEYVKLYFENGKMKAEGWILNDEKTDYWFYYYENGNKKEEGHYLDNKKTKWWVYYDKKGTIVKKCEHKNNKLNGLTIVYSKGKISKAEKYTNGKKVKTWTDLNEFKKDNIDF</sequence>
<evidence type="ECO:0000313" key="2">
    <source>
        <dbReference type="Proteomes" id="UP000216605"/>
    </source>
</evidence>
<dbReference type="RefSeq" id="WP_094414357.1">
    <property type="nucleotide sequence ID" value="NZ_NOXV01000252.1"/>
</dbReference>
<keyword evidence="2" id="KW-1185">Reference proteome</keyword>
<evidence type="ECO:0000313" key="1">
    <source>
        <dbReference type="EMBL" id="OYQ37579.1"/>
    </source>
</evidence>
<dbReference type="SUPFAM" id="SSF82185">
    <property type="entry name" value="Histone H3 K4-specific methyltransferase SET7/9 N-terminal domain"/>
    <property type="match status" value="1"/>
</dbReference>
<reference evidence="1 2" key="1">
    <citation type="submission" date="2017-07" db="EMBL/GenBank/DDBJ databases">
        <title>Flavobacterium cyanobacteriorum sp. nov., isolated from cyanobacterial aggregates in a eutrophic lake.</title>
        <authorList>
            <person name="Cai H."/>
        </authorList>
    </citation>
    <scope>NUCLEOTIDE SEQUENCE [LARGE SCALE GENOMIC DNA]</scope>
    <source>
        <strain evidence="1 2">TH021</strain>
    </source>
</reference>